<gene>
    <name evidence="1" type="ORF">Y3_032</name>
</gene>
<evidence type="ECO:0000313" key="2">
    <source>
        <dbReference type="Proteomes" id="UP000240568"/>
    </source>
</evidence>
<accession>A0A2H4IAU1</accession>
<sequence>MENENEMRFEPKHVVNGFQLNAGNVRLMAYALDLTRLGAKLGPDFWEKHIISDQEEQDIMMKLKVKGPVIHSRNFDIFESLERCRLNAAIVLDALYSGFNQYADALHRVISNNEMPVASLKTVGAEYFTRTISTSDFELCTRSQAAMLVDYEPIVIEVDRDNFVLSGNWHAISFADAESRLQLYHKWLFNHTLTTFRMKQILNLHLRTAYPESFGG</sequence>
<evidence type="ECO:0000313" key="1">
    <source>
        <dbReference type="EMBL" id="ARW58672.1"/>
    </source>
</evidence>
<dbReference type="Proteomes" id="UP000240568">
    <property type="component" value="Segment"/>
</dbReference>
<reference evidence="1 2" key="1">
    <citation type="submission" date="2017-04" db="EMBL/GenBank/DDBJ databases">
        <authorList>
            <person name="Afonso C.L."/>
            <person name="Miller P.J."/>
            <person name="Scott M.A."/>
            <person name="Spackman E."/>
            <person name="Goraichik I."/>
            <person name="Dimitrov K.M."/>
            <person name="Suarez D.L."/>
            <person name="Swayne D.E."/>
        </authorList>
    </citation>
    <scope>NUCLEOTIDE SEQUENCE [LARGE SCALE GENOMIC DNA]</scope>
</reference>
<protein>
    <submittedName>
        <fullName evidence="1">Uncharacterized protein</fullName>
    </submittedName>
</protein>
<proteinExistence type="predicted"/>
<dbReference type="EMBL" id="KY984068">
    <property type="protein sequence ID" value="ARW58672.1"/>
    <property type="molecule type" value="Genomic_DNA"/>
</dbReference>
<organism evidence="1 2">
    <name type="scientific">Erwinia phage vB_EamM_Y3</name>
    <dbReference type="NCBI Taxonomy" id="1983553"/>
    <lineage>
        <taxon>Viruses</taxon>
        <taxon>Duplodnaviria</taxon>
        <taxon>Heunggongvirae</taxon>
        <taxon>Uroviricota</taxon>
        <taxon>Caudoviricetes</taxon>
        <taxon>Sasquatchvirus</taxon>
        <taxon>Sasquatchvirus Y3</taxon>
    </lineage>
</organism>
<name>A0A2H4IAU1_9CAUD</name>
<keyword evidence="2" id="KW-1185">Reference proteome</keyword>